<sequence length="295" mass="34551">MKHPDPLKHTLKGDRFFSQHQMLYVNRVTESFRLSRHSHEFIELAYVGEGTGFHYIENEVHRVERGQLYVLPIGVSHVFRPSSADVWREPLIIYNCIFKPQLIESLLPSVVDAPIVDYLQKLKKETHEYESLLDADMGLEKLFLALHQEYSMPLSGSSTYLNSLLLQLLVKIYRLKNKDHPASSRAEPAEQDRFLPVLLYMEQHYAVDLTLSHLTEKFQWSERHLQRLFNRYTSQTFHHYLQSLRVRKSCELLRNSKHKISSIAEAVGYKDLHSFVSVFKRVVGMTPGRYRKPLG</sequence>
<evidence type="ECO:0000256" key="1">
    <source>
        <dbReference type="ARBA" id="ARBA00023015"/>
    </source>
</evidence>
<dbReference type="Proteomes" id="UP000653578">
    <property type="component" value="Unassembled WGS sequence"/>
</dbReference>
<dbReference type="Gene3D" id="2.60.120.10">
    <property type="entry name" value="Jelly Rolls"/>
    <property type="match status" value="1"/>
</dbReference>
<dbReference type="SMART" id="SM00342">
    <property type="entry name" value="HTH_ARAC"/>
    <property type="match status" value="1"/>
</dbReference>
<accession>A0ABX1X5I4</accession>
<keyword evidence="6" id="KW-1185">Reference proteome</keyword>
<name>A0ABX1X5I4_9BACL</name>
<keyword evidence="3" id="KW-0804">Transcription</keyword>
<protein>
    <submittedName>
        <fullName evidence="5">Helix-turn-helix domain-containing protein</fullName>
    </submittedName>
</protein>
<dbReference type="RefSeq" id="WP_171629452.1">
    <property type="nucleotide sequence ID" value="NZ_WHNY01000020.1"/>
</dbReference>
<dbReference type="Gene3D" id="1.10.10.60">
    <property type="entry name" value="Homeodomain-like"/>
    <property type="match status" value="2"/>
</dbReference>
<dbReference type="InterPro" id="IPR003313">
    <property type="entry name" value="AraC-bd"/>
</dbReference>
<keyword evidence="2" id="KW-0238">DNA-binding</keyword>
<dbReference type="InterPro" id="IPR014710">
    <property type="entry name" value="RmlC-like_jellyroll"/>
</dbReference>
<comment type="caution">
    <text evidence="5">The sequence shown here is derived from an EMBL/GenBank/DDBJ whole genome shotgun (WGS) entry which is preliminary data.</text>
</comment>
<evidence type="ECO:0000313" key="6">
    <source>
        <dbReference type="Proteomes" id="UP000653578"/>
    </source>
</evidence>
<dbReference type="SUPFAM" id="SSF46689">
    <property type="entry name" value="Homeodomain-like"/>
    <property type="match status" value="2"/>
</dbReference>
<evidence type="ECO:0000256" key="3">
    <source>
        <dbReference type="ARBA" id="ARBA00023163"/>
    </source>
</evidence>
<dbReference type="PROSITE" id="PS00041">
    <property type="entry name" value="HTH_ARAC_FAMILY_1"/>
    <property type="match status" value="1"/>
</dbReference>
<evidence type="ECO:0000256" key="2">
    <source>
        <dbReference type="ARBA" id="ARBA00023125"/>
    </source>
</evidence>
<dbReference type="InterPro" id="IPR018062">
    <property type="entry name" value="HTH_AraC-typ_CS"/>
</dbReference>
<gene>
    <name evidence="5" type="ORF">GC096_06535</name>
</gene>
<evidence type="ECO:0000259" key="4">
    <source>
        <dbReference type="PROSITE" id="PS01124"/>
    </source>
</evidence>
<reference evidence="5 6" key="1">
    <citation type="submission" date="2019-10" db="EMBL/GenBank/DDBJ databases">
        <title>Description of Paenibacillus humi sp. nov.</title>
        <authorList>
            <person name="Carlier A."/>
            <person name="Qi S."/>
        </authorList>
    </citation>
    <scope>NUCLEOTIDE SEQUENCE [LARGE SCALE GENOMIC DNA]</scope>
    <source>
        <strain evidence="5 6">LMG 31461</strain>
    </source>
</reference>
<dbReference type="EMBL" id="WHNY01000020">
    <property type="protein sequence ID" value="NOU63682.1"/>
    <property type="molecule type" value="Genomic_DNA"/>
</dbReference>
<dbReference type="InterPro" id="IPR020449">
    <property type="entry name" value="Tscrpt_reg_AraC-type_HTH"/>
</dbReference>
<dbReference type="SUPFAM" id="SSF51215">
    <property type="entry name" value="Regulatory protein AraC"/>
    <property type="match status" value="1"/>
</dbReference>
<dbReference type="InterPro" id="IPR037923">
    <property type="entry name" value="HTH-like"/>
</dbReference>
<dbReference type="Pfam" id="PF02311">
    <property type="entry name" value="AraC_binding"/>
    <property type="match status" value="1"/>
</dbReference>
<dbReference type="PROSITE" id="PS01124">
    <property type="entry name" value="HTH_ARAC_FAMILY_2"/>
    <property type="match status" value="1"/>
</dbReference>
<dbReference type="InterPro" id="IPR018060">
    <property type="entry name" value="HTH_AraC"/>
</dbReference>
<organism evidence="5 6">
    <name type="scientific">Paenibacillus plantarum</name>
    <dbReference type="NCBI Taxonomy" id="2654975"/>
    <lineage>
        <taxon>Bacteria</taxon>
        <taxon>Bacillati</taxon>
        <taxon>Bacillota</taxon>
        <taxon>Bacilli</taxon>
        <taxon>Bacillales</taxon>
        <taxon>Paenibacillaceae</taxon>
        <taxon>Paenibacillus</taxon>
    </lineage>
</organism>
<dbReference type="PANTHER" id="PTHR43280:SF28">
    <property type="entry name" value="HTH-TYPE TRANSCRIPTIONAL ACTIVATOR RHAS"/>
    <property type="match status" value="1"/>
</dbReference>
<feature type="domain" description="HTH araC/xylS-type" evidence="4">
    <location>
        <begin position="195"/>
        <end position="293"/>
    </location>
</feature>
<dbReference type="PRINTS" id="PR00032">
    <property type="entry name" value="HTHARAC"/>
</dbReference>
<evidence type="ECO:0000313" key="5">
    <source>
        <dbReference type="EMBL" id="NOU63682.1"/>
    </source>
</evidence>
<proteinExistence type="predicted"/>
<keyword evidence="1" id="KW-0805">Transcription regulation</keyword>
<dbReference type="Pfam" id="PF12833">
    <property type="entry name" value="HTH_18"/>
    <property type="match status" value="1"/>
</dbReference>
<dbReference type="PANTHER" id="PTHR43280">
    <property type="entry name" value="ARAC-FAMILY TRANSCRIPTIONAL REGULATOR"/>
    <property type="match status" value="1"/>
</dbReference>
<dbReference type="InterPro" id="IPR009057">
    <property type="entry name" value="Homeodomain-like_sf"/>
</dbReference>